<proteinExistence type="predicted"/>
<gene>
    <name evidence="1" type="ORF">J1777_06185</name>
</gene>
<organism evidence="1 2">
    <name type="scientific">Comamonas denitrificans</name>
    <dbReference type="NCBI Taxonomy" id="117506"/>
    <lineage>
        <taxon>Bacteria</taxon>
        <taxon>Pseudomonadati</taxon>
        <taxon>Pseudomonadota</taxon>
        <taxon>Betaproteobacteria</taxon>
        <taxon>Burkholderiales</taxon>
        <taxon>Comamonadaceae</taxon>
        <taxon>Comamonas</taxon>
    </lineage>
</organism>
<keyword evidence="2" id="KW-1185">Reference proteome</keyword>
<evidence type="ECO:0000313" key="2">
    <source>
        <dbReference type="Proteomes" id="UP000664731"/>
    </source>
</evidence>
<dbReference type="AlphaFoldDB" id="A0A939GY30"/>
<evidence type="ECO:0000313" key="1">
    <source>
        <dbReference type="EMBL" id="MBO1249426.1"/>
    </source>
</evidence>
<dbReference type="RefSeq" id="WP_207574949.1">
    <property type="nucleotide sequence ID" value="NZ_JAFNME010000010.1"/>
</dbReference>
<reference evidence="1" key="1">
    <citation type="submission" date="2021-03" db="EMBL/GenBank/DDBJ databases">
        <title>Comamonas denitrificans.</title>
        <authorList>
            <person name="Finster K."/>
        </authorList>
    </citation>
    <scope>NUCLEOTIDE SEQUENCE</scope>
    <source>
        <strain evidence="1">MM2021_4</strain>
    </source>
</reference>
<protein>
    <submittedName>
        <fullName evidence="1">Uncharacterized protein</fullName>
    </submittedName>
</protein>
<comment type="caution">
    <text evidence="1">The sequence shown here is derived from an EMBL/GenBank/DDBJ whole genome shotgun (WGS) entry which is preliminary data.</text>
</comment>
<accession>A0A939GY30</accession>
<sequence>MANHPNRGWRSRWSIDIESATATHCDGWVFKFSPVDGEPGAFDGECIEQPSPLLPVHILQAARVAREAGDIYIEARNARH</sequence>
<dbReference type="Proteomes" id="UP000664731">
    <property type="component" value="Unassembled WGS sequence"/>
</dbReference>
<name>A0A939GY30_9BURK</name>
<dbReference type="EMBL" id="JAFNME010000010">
    <property type="protein sequence ID" value="MBO1249426.1"/>
    <property type="molecule type" value="Genomic_DNA"/>
</dbReference>